<proteinExistence type="predicted"/>
<accession>A0A2T2XDL4</accession>
<dbReference type="Proteomes" id="UP000242972">
    <property type="component" value="Unassembled WGS sequence"/>
</dbReference>
<evidence type="ECO:0000313" key="2">
    <source>
        <dbReference type="Proteomes" id="UP000242972"/>
    </source>
</evidence>
<evidence type="ECO:0000313" key="1">
    <source>
        <dbReference type="EMBL" id="PSR32546.1"/>
    </source>
</evidence>
<organism evidence="1 2">
    <name type="scientific">Sulfobacillus benefaciens</name>
    <dbReference type="NCBI Taxonomy" id="453960"/>
    <lineage>
        <taxon>Bacteria</taxon>
        <taxon>Bacillati</taxon>
        <taxon>Bacillota</taxon>
        <taxon>Clostridia</taxon>
        <taxon>Eubacteriales</taxon>
        <taxon>Clostridiales Family XVII. Incertae Sedis</taxon>
        <taxon>Sulfobacillus</taxon>
    </lineage>
</organism>
<comment type="caution">
    <text evidence="1">The sequence shown here is derived from an EMBL/GenBank/DDBJ whole genome shotgun (WGS) entry which is preliminary data.</text>
</comment>
<protein>
    <submittedName>
        <fullName evidence="1">Uncharacterized protein</fullName>
    </submittedName>
</protein>
<reference evidence="1 2" key="1">
    <citation type="journal article" date="2014" name="BMC Genomics">
        <title>Comparison of environmental and isolate Sulfobacillus genomes reveals diverse carbon, sulfur, nitrogen, and hydrogen metabolisms.</title>
        <authorList>
            <person name="Justice N.B."/>
            <person name="Norman A."/>
            <person name="Brown C.T."/>
            <person name="Singh A."/>
            <person name="Thomas B.C."/>
            <person name="Banfield J.F."/>
        </authorList>
    </citation>
    <scope>NUCLEOTIDE SEQUENCE [LARGE SCALE GENOMIC DNA]</scope>
    <source>
        <strain evidence="1">AMDSBA4</strain>
    </source>
</reference>
<dbReference type="EMBL" id="PXYW01000037">
    <property type="protein sequence ID" value="PSR32546.1"/>
    <property type="molecule type" value="Genomic_DNA"/>
</dbReference>
<gene>
    <name evidence="1" type="ORF">C7B46_13835</name>
</gene>
<name>A0A2T2XDL4_9FIRM</name>
<sequence length="226" mass="26255">MDPQRQHAQLLTVWAQGNKIFRRWQHFHREEYAPWSIFEVWWNLARRLTERGLVAQMFPGSEPVIVVGGLGNKQDQWLVLVTPKQVWPEVFSRVVVVHLETPAMTWSDHISLSYDCAVRLGNRHWNVLLRLARKMAGDNSISWSSIHTAIDVLTLMDREYGRLQPLCGKDLAPLAQLWRHRGVPQVIPGWTPEPGRYGWLRTVTTPKGIGYLWSKELARQDEDIVH</sequence>
<dbReference type="AlphaFoldDB" id="A0A2T2XDL4"/>